<dbReference type="Proteomes" id="UP001062846">
    <property type="component" value="Chromosome 7"/>
</dbReference>
<organism evidence="1 2">
    <name type="scientific">Rhododendron molle</name>
    <name type="common">Chinese azalea</name>
    <name type="synonym">Azalea mollis</name>
    <dbReference type="NCBI Taxonomy" id="49168"/>
    <lineage>
        <taxon>Eukaryota</taxon>
        <taxon>Viridiplantae</taxon>
        <taxon>Streptophyta</taxon>
        <taxon>Embryophyta</taxon>
        <taxon>Tracheophyta</taxon>
        <taxon>Spermatophyta</taxon>
        <taxon>Magnoliopsida</taxon>
        <taxon>eudicotyledons</taxon>
        <taxon>Gunneridae</taxon>
        <taxon>Pentapetalae</taxon>
        <taxon>asterids</taxon>
        <taxon>Ericales</taxon>
        <taxon>Ericaceae</taxon>
        <taxon>Ericoideae</taxon>
        <taxon>Rhodoreae</taxon>
        <taxon>Rhododendron</taxon>
    </lineage>
</organism>
<evidence type="ECO:0000313" key="2">
    <source>
        <dbReference type="Proteomes" id="UP001062846"/>
    </source>
</evidence>
<name>A0ACC0N7H7_RHOML</name>
<comment type="caution">
    <text evidence="1">The sequence shown here is derived from an EMBL/GenBank/DDBJ whole genome shotgun (WGS) entry which is preliminary data.</text>
</comment>
<reference evidence="1" key="1">
    <citation type="submission" date="2022-02" db="EMBL/GenBank/DDBJ databases">
        <title>Plant Genome Project.</title>
        <authorList>
            <person name="Zhang R.-G."/>
        </authorList>
    </citation>
    <scope>NUCLEOTIDE SEQUENCE</scope>
    <source>
        <strain evidence="1">AT1</strain>
    </source>
</reference>
<dbReference type="EMBL" id="CM046394">
    <property type="protein sequence ID" value="KAI8548839.1"/>
    <property type="molecule type" value="Genomic_DNA"/>
</dbReference>
<gene>
    <name evidence="1" type="ORF">RHMOL_Rhmol07G0305300</name>
</gene>
<evidence type="ECO:0000313" key="1">
    <source>
        <dbReference type="EMBL" id="KAI8548839.1"/>
    </source>
</evidence>
<proteinExistence type="predicted"/>
<keyword evidence="2" id="KW-1185">Reference proteome</keyword>
<protein>
    <submittedName>
        <fullName evidence="1">Uncharacterized protein</fullName>
    </submittedName>
</protein>
<sequence length="265" mass="29537">MGSNSSWTGKQNKVFENALAIYEPDTPERWEKIARAVGGGKTVEEVKRHYEMLVEDVKQIESGQVPHYNKLCSLRPTFATNKIWVSFAMGALVAKSFLFSDQLCVRSTVLCTSKSLDRASDSSNLISAMNDSRLLVVEMRSEPSDALSDGLEVCSMILKILGVFSSQFDGLLSWNIGTAGGGNNKGYKFMDEEQRKTKELLLTAKITPGRLELLLATNNYSWPREIALRREKLLLAAYNCSWPQRIAPDCLELLLAMAKSNSLRS</sequence>
<accession>A0ACC0N7H7</accession>